<evidence type="ECO:0000256" key="1">
    <source>
        <dbReference type="ARBA" id="ARBA00009884"/>
    </source>
</evidence>
<comment type="caution">
    <text evidence="3">The sequence shown here is derived from an EMBL/GenBank/DDBJ whole genome shotgun (WGS) entry which is preliminary data.</text>
</comment>
<dbReference type="InterPro" id="IPR043127">
    <property type="entry name" value="Sec-1-like_dom3a"/>
</dbReference>
<dbReference type="Proteomes" id="UP000054988">
    <property type="component" value="Unassembled WGS sequence"/>
</dbReference>
<dbReference type="Gene3D" id="3.40.50.2060">
    <property type="match status" value="1"/>
</dbReference>
<dbReference type="InterPro" id="IPR027482">
    <property type="entry name" value="Sec1-like_dom2"/>
</dbReference>
<comment type="similarity">
    <text evidence="1">Belongs to the STXBP/unc-18/SEC1 family.</text>
</comment>
<gene>
    <name evidence="3" type="ORF">WG66_13405</name>
</gene>
<dbReference type="GO" id="GO:0016192">
    <property type="term" value="P:vesicle-mediated transport"/>
    <property type="evidence" value="ECO:0007669"/>
    <property type="project" value="InterPro"/>
</dbReference>
<dbReference type="SUPFAM" id="SSF56815">
    <property type="entry name" value="Sec1/munc18-like (SM) proteins"/>
    <property type="match status" value="1"/>
</dbReference>
<sequence length="647" mass="70531">MSSEPPTDGEKVLDTNILKEINRKALIDSLNAVNGAKTLILDANLAGPLSLVTEVAVLKHHGVDKMFWLEAGPLSVSTPNVVYLCRPMIKYVKIIADHIKCHTKESLRYNYTILLVPRTSSLVSRLLEEEGVLGDVTISSYNLQFIPLADDVISLEYESAFKDIWVDGDEAVIYDSAQALITIQKLFGIFPRILGKGNHAARLIQLLTTYLPQSQKSSAPDTLSEISDKIDSLIVLDRRVDMITPLLTQLTYEGLIDELVGIKNAHVELPASLVSPPSTTAGSSSTQAPGPSTSPTNISIRRESKKKYHLSGSDTLFTDLRDLNFSMVGRKLNQVARRLEDDYKASRQAKTIPQLRDVVGKLGGLQNEHQSLRIHTGLSEMLVPLTRTEEFNKSLEIQQNLLASYNISEQLSAIEDLIARSADMDVTYGYSFLPLLLSLSAPSLAILLPNPLPPSAPHSVIASKYPFTSIRKSLRLLIDDDPEALSEVENDISFTYSGYAPISIRLVQCVAQKGGVLSNPAEKEKSNQGANANSQDARIAAKVQAHPIVGWKGFEDILATIPGETVDINQKDPSGMSLTRPMDKTTTAVVFFLGGCTYTEIAALRWVARQNIGRKFLIATTGIITGSSIIDSISGVQKGVASKDAGL</sequence>
<dbReference type="Gene3D" id="3.90.830.10">
    <property type="entry name" value="Syntaxin Binding Protein 1, Chain A, domain 2"/>
    <property type="match status" value="1"/>
</dbReference>
<evidence type="ECO:0008006" key="5">
    <source>
        <dbReference type="Google" id="ProtNLM"/>
    </source>
</evidence>
<feature type="region of interest" description="Disordered" evidence="2">
    <location>
        <begin position="273"/>
        <end position="298"/>
    </location>
</feature>
<dbReference type="Pfam" id="PF00995">
    <property type="entry name" value="Sec1"/>
    <property type="match status" value="1"/>
</dbReference>
<evidence type="ECO:0000256" key="2">
    <source>
        <dbReference type="SAM" id="MobiDB-lite"/>
    </source>
</evidence>
<reference evidence="3 4" key="1">
    <citation type="submission" date="2015-12" db="EMBL/GenBank/DDBJ databases">
        <title>Draft genome sequence of Moniliophthora roreri, the causal agent of frosty pod rot of cacao.</title>
        <authorList>
            <person name="Aime M.C."/>
            <person name="Diaz-Valderrama J.R."/>
            <person name="Kijpornyongpan T."/>
            <person name="Phillips-Mora W."/>
        </authorList>
    </citation>
    <scope>NUCLEOTIDE SEQUENCE [LARGE SCALE GENOMIC DNA]</scope>
    <source>
        <strain evidence="3 4">MCA 2952</strain>
    </source>
</reference>
<dbReference type="InterPro" id="IPR043154">
    <property type="entry name" value="Sec-1-like_dom1"/>
</dbReference>
<name>A0A0W0FCB5_MONRR</name>
<dbReference type="AlphaFoldDB" id="A0A0W0FCB5"/>
<evidence type="ECO:0000313" key="4">
    <source>
        <dbReference type="Proteomes" id="UP000054988"/>
    </source>
</evidence>
<proteinExistence type="inferred from homology"/>
<dbReference type="EMBL" id="LATX01002123">
    <property type="protein sequence ID" value="KTB33979.1"/>
    <property type="molecule type" value="Genomic_DNA"/>
</dbReference>
<dbReference type="Gene3D" id="3.40.50.1910">
    <property type="match status" value="2"/>
</dbReference>
<accession>A0A0W0FCB5</accession>
<dbReference type="PANTHER" id="PTHR11679">
    <property type="entry name" value="VESICLE PROTEIN SORTING-ASSOCIATED"/>
    <property type="match status" value="1"/>
</dbReference>
<dbReference type="InterPro" id="IPR001619">
    <property type="entry name" value="Sec1-like"/>
</dbReference>
<organism evidence="3 4">
    <name type="scientific">Moniliophthora roreri</name>
    <name type="common">Frosty pod rot fungus</name>
    <name type="synonym">Monilia roreri</name>
    <dbReference type="NCBI Taxonomy" id="221103"/>
    <lineage>
        <taxon>Eukaryota</taxon>
        <taxon>Fungi</taxon>
        <taxon>Dikarya</taxon>
        <taxon>Basidiomycota</taxon>
        <taxon>Agaricomycotina</taxon>
        <taxon>Agaricomycetes</taxon>
        <taxon>Agaricomycetidae</taxon>
        <taxon>Agaricales</taxon>
        <taxon>Marasmiineae</taxon>
        <taxon>Marasmiaceae</taxon>
        <taxon>Moniliophthora</taxon>
    </lineage>
</organism>
<dbReference type="InterPro" id="IPR036045">
    <property type="entry name" value="Sec1-like_sf"/>
</dbReference>
<feature type="compositionally biased region" description="Low complexity" evidence="2">
    <location>
        <begin position="275"/>
        <end position="290"/>
    </location>
</feature>
<protein>
    <recommendedName>
        <fullName evidence="5">ATP binding protein</fullName>
    </recommendedName>
</protein>
<evidence type="ECO:0000313" key="3">
    <source>
        <dbReference type="EMBL" id="KTB33979.1"/>
    </source>
</evidence>
<dbReference type="eggNOG" id="KOG1302">
    <property type="taxonomic scope" value="Eukaryota"/>
</dbReference>